<feature type="chain" id="PRO_5042146493" description="TNFR-Cys domain-containing protein" evidence="3">
    <location>
        <begin position="19"/>
        <end position="1398"/>
    </location>
</feature>
<dbReference type="SMART" id="SM00261">
    <property type="entry name" value="FU"/>
    <property type="match status" value="4"/>
</dbReference>
<feature type="region of interest" description="Disordered" evidence="1">
    <location>
        <begin position="27"/>
        <end position="53"/>
    </location>
</feature>
<feature type="region of interest" description="Disordered" evidence="1">
    <location>
        <begin position="1357"/>
        <end position="1398"/>
    </location>
</feature>
<dbReference type="Gene3D" id="2.10.220.10">
    <property type="entry name" value="Hormone Receptor, Insulin-like Growth Factor Receptor 1, Chain A, domain 2"/>
    <property type="match status" value="2"/>
</dbReference>
<evidence type="ECO:0000313" key="5">
    <source>
        <dbReference type="Proteomes" id="UP001190700"/>
    </source>
</evidence>
<keyword evidence="2" id="KW-0472">Membrane</keyword>
<feature type="transmembrane region" description="Helical" evidence="2">
    <location>
        <begin position="1328"/>
        <end position="1346"/>
    </location>
</feature>
<keyword evidence="3" id="KW-0732">Signal</keyword>
<dbReference type="Proteomes" id="UP001190700">
    <property type="component" value="Unassembled WGS sequence"/>
</dbReference>
<keyword evidence="2" id="KW-1133">Transmembrane helix</keyword>
<dbReference type="InterPro" id="IPR009030">
    <property type="entry name" value="Growth_fac_rcpt_cys_sf"/>
</dbReference>
<feature type="region of interest" description="Disordered" evidence="1">
    <location>
        <begin position="1066"/>
        <end position="1164"/>
    </location>
</feature>
<evidence type="ECO:0008006" key="6">
    <source>
        <dbReference type="Google" id="ProtNLM"/>
    </source>
</evidence>
<dbReference type="SUPFAM" id="SSF57184">
    <property type="entry name" value="Growth factor receptor domain"/>
    <property type="match status" value="2"/>
</dbReference>
<dbReference type="CDD" id="cd00185">
    <property type="entry name" value="TNFRSF"/>
    <property type="match status" value="1"/>
</dbReference>
<keyword evidence="2" id="KW-0812">Transmembrane</keyword>
<feature type="compositionally biased region" description="Basic and acidic residues" evidence="1">
    <location>
        <begin position="1357"/>
        <end position="1381"/>
    </location>
</feature>
<feature type="signal peptide" evidence="3">
    <location>
        <begin position="1"/>
        <end position="18"/>
    </location>
</feature>
<protein>
    <recommendedName>
        <fullName evidence="6">TNFR-Cys domain-containing protein</fullName>
    </recommendedName>
</protein>
<evidence type="ECO:0000256" key="1">
    <source>
        <dbReference type="SAM" id="MobiDB-lite"/>
    </source>
</evidence>
<name>A0AAE0CAV9_9CHLO</name>
<reference evidence="4 5" key="1">
    <citation type="journal article" date="2015" name="Genome Biol. Evol.">
        <title>Comparative Genomics of a Bacterivorous Green Alga Reveals Evolutionary Causalities and Consequences of Phago-Mixotrophic Mode of Nutrition.</title>
        <authorList>
            <person name="Burns J.A."/>
            <person name="Paasch A."/>
            <person name="Narechania A."/>
            <person name="Kim E."/>
        </authorList>
    </citation>
    <scope>NUCLEOTIDE SEQUENCE [LARGE SCALE GENOMIC DNA]</scope>
    <source>
        <strain evidence="4 5">PLY_AMNH</strain>
    </source>
</reference>
<gene>
    <name evidence="4" type="ORF">CYMTET_39038</name>
</gene>
<comment type="caution">
    <text evidence="4">The sequence shown here is derived from an EMBL/GenBank/DDBJ whole genome shotgun (WGS) entry which is preliminary data.</text>
</comment>
<feature type="region of interest" description="Disordered" evidence="1">
    <location>
        <begin position="1295"/>
        <end position="1314"/>
    </location>
</feature>
<sequence>MPCSKCAWLILVAALLQAQDMPKLTQATPIDSQTTKGREVGKSRGTNPPADYSYEAKLSPNVHLLHTDEAITEYQCTAESEDSSHLLRIAINTSASAALPVWAHEGSLLVLPRGAGCRGAGRGKPGTAAGLTLTSQTVERVLACVDLRGTEAAPGPTAVPHSCGYYNLTAGQSLLVLRTAPVTGENVVAQLFEKLKLTVHAPPSEETPAVKDGVGAAPIEDKPAPHHDLGTVHNKGSSSGRRVEVRDTSKTDILIRGNDTKEREESPLLNEAGALLMHDNDSAKLNRRRLQCGSDDECNGGQFCEATISLCFNCFTSCATCSGIGGTNCLTCAEGYFADTLSSGSLMCSVCLENSHCSEGQYCSINQFGANTCDNCHPSCETCNGGYSTSCTSCDSSSGGAESFLVDNGETYGKRCEQCANSSNCGAGYFCDDNGLDENTCGACDSECLQCDGSLRTDCTACQPGRFLITRETYTTCEVCAADEDCGAGSFCAISGSGNACSQCDASCGACDGPEATECTSCSDGYALSRQRTCTQCASCGASEYCDADDGGQCKMCNSCGGAAEQSACEATGVLASDGRARVVVEWVSMTPSGGWDGTTAPFLWAHSIASSGVEETRIDMNCLFAADQQYNLNLAVGTLAADQPIRVGVWPGDIPQWKLNLETLSYGDAWVHPLDFAESTDGTLTFSSFNGTSFRLRCSGCQTLVAQAAEDTYTSDVPFGYASQLGAASEMTLSAGSMWNYASPSWASRGNVELLKTSFTSTGSAEANDVDVYLSCIQCYIKLESGTFQLELETDSSSGFRYTSVLADLTLSLQMDLWFSVIGGTGAYTDTPRELKEDAVVPLDCAGSYCFDVSILGVDFRYGLAVQVGAYATIASFTTKAETKFAFDATWNVAFGSYYSYDDGPRPYVAPVSEWQLTAQQPVLNYKGNSVHSFGITPTIAAGMWHPSPTNQDALLSATWHSDVFVDAAGRWTGSSLGAPAGTATAETAYGNCGAEHNRDVAIQYGVRKSQVQLAHEAAIEWAANGAYSGYAWRAAGDPWSFPCLEGASTVVSCDCIDDCVPSPYPPPGTGLADTTPTFPRRLDETNDTDSTGNATGLEGGDGTTDDSGNGTATNSTDVGDGGEAAPQTSPPPPPSPVELSPPPPSPSPQPPPPSPPMTTGNSHRVKASLTLEGYSASNFGQLEQLKFESAVAQTVSVSSDAVGISSSSRRLRHRARALLSRGEDGAASVQHPGATRHLTQLSVDLVLYITGFGDEASASTVKSTLESSLNPASDALLRACQDEGLDFATEVTGTAEVQSSETPASTDDESSSSTEFYAMEIASFPLYYFAGAGMFLLIVTILLCRCMCKKPRNEVTKDVKSADEIQKPEKPPAQEDATEKVPLPPTPQKHACDPSA</sequence>
<dbReference type="EMBL" id="LGRX02025926">
    <property type="protein sequence ID" value="KAK3251636.1"/>
    <property type="molecule type" value="Genomic_DNA"/>
</dbReference>
<evidence type="ECO:0000313" key="4">
    <source>
        <dbReference type="EMBL" id="KAK3251636.1"/>
    </source>
</evidence>
<dbReference type="PANTHER" id="PTHR15332:SF175">
    <property type="entry name" value="PROPROTEIN CONVERTASE SUBTILISIN_KEXIN TYPE 5-LIKE"/>
    <property type="match status" value="1"/>
</dbReference>
<dbReference type="CDD" id="cd00064">
    <property type="entry name" value="FU"/>
    <property type="match status" value="1"/>
</dbReference>
<accession>A0AAE0CAV9</accession>
<evidence type="ECO:0000256" key="3">
    <source>
        <dbReference type="SAM" id="SignalP"/>
    </source>
</evidence>
<feature type="compositionally biased region" description="Low complexity" evidence="1">
    <location>
        <begin position="1301"/>
        <end position="1314"/>
    </location>
</feature>
<evidence type="ECO:0000256" key="2">
    <source>
        <dbReference type="SAM" id="Phobius"/>
    </source>
</evidence>
<dbReference type="InterPro" id="IPR006212">
    <property type="entry name" value="Furin_repeat"/>
</dbReference>
<keyword evidence="5" id="KW-1185">Reference proteome</keyword>
<dbReference type="PANTHER" id="PTHR15332">
    <property type="entry name" value="PROPROTEIN CONVERTASE SUBTILISIN_KEXIN TYPE 5-LIKE"/>
    <property type="match status" value="1"/>
</dbReference>
<feature type="region of interest" description="Disordered" evidence="1">
    <location>
        <begin position="222"/>
        <end position="245"/>
    </location>
</feature>
<proteinExistence type="predicted"/>
<organism evidence="4 5">
    <name type="scientific">Cymbomonas tetramitiformis</name>
    <dbReference type="NCBI Taxonomy" id="36881"/>
    <lineage>
        <taxon>Eukaryota</taxon>
        <taxon>Viridiplantae</taxon>
        <taxon>Chlorophyta</taxon>
        <taxon>Pyramimonadophyceae</taxon>
        <taxon>Pyramimonadales</taxon>
        <taxon>Pyramimonadaceae</taxon>
        <taxon>Cymbomonas</taxon>
    </lineage>
</organism>
<feature type="compositionally biased region" description="Pro residues" evidence="1">
    <location>
        <begin position="1130"/>
        <end position="1158"/>
    </location>
</feature>